<feature type="region of interest" description="Disordered" evidence="2">
    <location>
        <begin position="437"/>
        <end position="560"/>
    </location>
</feature>
<feature type="region of interest" description="Disordered" evidence="2">
    <location>
        <begin position="141"/>
        <end position="241"/>
    </location>
</feature>
<dbReference type="Pfam" id="PF00625">
    <property type="entry name" value="Guanylate_kin"/>
    <property type="match status" value="1"/>
</dbReference>
<dbReference type="Proteomes" id="UP000507470">
    <property type="component" value="Unassembled WGS sequence"/>
</dbReference>
<keyword evidence="1" id="KW-0597">Phosphoprotein</keyword>
<sequence length="560" mass="62686">MKWNVLQDEPLLDMGRIRKVVSGLSDNDSLVGSADSNYSQDSDISLQDDREALRRETTRQALEQLTKAKTKPVAFAVRTNVAYNGSGDMDCPVHDHHVNFDVKDFLHIKEKFNNEWWIGRLVKEGCPVGFIPSPAKLENMKVQQQPGTAGGRGAKLYTAKNPSSSNIESLLGGGGTNPSNSRGSTPPTPDLGVIGMDTENGMDGGQSTVDDSDSVGNSKQSSSVTPPSGKEKKKPFFKKSDSIPPYEVVPSMRPIVLVGPSLKGYEVTDMMQKALFDFLKHRFEGKIIITRVSVDISLARKSIVNKPNRVLGTGTNKMTAVGEVQEEIERIFGLCRQLQLVALDCDTINHPSQLAKTSLAPIIVYVKIASPKVLQRLIKSRGKAQSRNMNVQLVAADKLNQCSSDMFDVILDENQLEDACEHLAEYLEVYYRAANPPELTPHHTPRHHGHSPHSPTSLSRHNTMPAPHGSQHHRHSMSPERGHDRRDRHSHDHDAGRTYDKMHDRDLRSNEHREYDRRREHEYKHDDRLYSDEHDSIDPRYGSPSRNSKFKPIKQASIDI</sequence>
<dbReference type="InterPro" id="IPR036028">
    <property type="entry name" value="SH3-like_dom_sf"/>
</dbReference>
<dbReference type="Gene3D" id="3.40.50.300">
    <property type="entry name" value="P-loop containing nucleotide triphosphate hydrolases"/>
    <property type="match status" value="1"/>
</dbReference>
<dbReference type="InterPro" id="IPR000584">
    <property type="entry name" value="VDCC_L_bsu"/>
</dbReference>
<feature type="compositionally biased region" description="Polar residues" evidence="2">
    <location>
        <begin position="205"/>
        <end position="225"/>
    </location>
</feature>
<proteinExistence type="predicted"/>
<dbReference type="OrthoDB" id="5962384at2759"/>
<keyword evidence="5" id="KW-1185">Reference proteome</keyword>
<dbReference type="GO" id="GO:0005891">
    <property type="term" value="C:voltage-gated calcium channel complex"/>
    <property type="evidence" value="ECO:0007669"/>
    <property type="project" value="InterPro"/>
</dbReference>
<feature type="domain" description="Guanylate kinase/L-type calcium channel beta subunit" evidence="3">
    <location>
        <begin position="251"/>
        <end position="431"/>
    </location>
</feature>
<reference evidence="4 5" key="1">
    <citation type="submission" date="2020-06" db="EMBL/GenBank/DDBJ databases">
        <authorList>
            <person name="Li R."/>
            <person name="Bekaert M."/>
        </authorList>
    </citation>
    <scope>NUCLEOTIDE SEQUENCE [LARGE SCALE GENOMIC DNA]</scope>
    <source>
        <strain evidence="5">wild</strain>
    </source>
</reference>
<dbReference type="GO" id="GO:0005245">
    <property type="term" value="F:voltage-gated calcium channel activity"/>
    <property type="evidence" value="ECO:0007669"/>
    <property type="project" value="InterPro"/>
</dbReference>
<dbReference type="AlphaFoldDB" id="A0A6J8E2L2"/>
<evidence type="ECO:0000256" key="2">
    <source>
        <dbReference type="SAM" id="MobiDB-lite"/>
    </source>
</evidence>
<feature type="compositionally biased region" description="Basic and acidic residues" evidence="2">
    <location>
        <begin position="477"/>
        <end position="538"/>
    </location>
</feature>
<dbReference type="SMART" id="SM00072">
    <property type="entry name" value="GuKc"/>
    <property type="match status" value="1"/>
</dbReference>
<dbReference type="EMBL" id="CACVKT020008353">
    <property type="protein sequence ID" value="CAC5414690.1"/>
    <property type="molecule type" value="Genomic_DNA"/>
</dbReference>
<dbReference type="InterPro" id="IPR046937">
    <property type="entry name" value="CAB1-4_N_A-dom"/>
</dbReference>
<evidence type="ECO:0000313" key="5">
    <source>
        <dbReference type="Proteomes" id="UP000507470"/>
    </source>
</evidence>
<evidence type="ECO:0000256" key="1">
    <source>
        <dbReference type="ARBA" id="ARBA00022553"/>
    </source>
</evidence>
<dbReference type="SUPFAM" id="SSF50044">
    <property type="entry name" value="SH3-domain"/>
    <property type="match status" value="1"/>
</dbReference>
<dbReference type="CDD" id="cd11863">
    <property type="entry name" value="SH3_CACNB"/>
    <property type="match status" value="1"/>
</dbReference>
<name>A0A6J8E2L2_MYTCO</name>
<dbReference type="InterPro" id="IPR027417">
    <property type="entry name" value="P-loop_NTPase"/>
</dbReference>
<dbReference type="PANTHER" id="PTHR11824">
    <property type="entry name" value="VOLTAGE-DEPENDENT CALCIUM CHANNEL BETA SUBUNIT"/>
    <property type="match status" value="1"/>
</dbReference>
<dbReference type="Pfam" id="PF12052">
    <property type="entry name" value="VGCC_beta4Aa_N"/>
    <property type="match status" value="1"/>
</dbReference>
<organism evidence="4 5">
    <name type="scientific">Mytilus coruscus</name>
    <name type="common">Sea mussel</name>
    <dbReference type="NCBI Taxonomy" id="42192"/>
    <lineage>
        <taxon>Eukaryota</taxon>
        <taxon>Metazoa</taxon>
        <taxon>Spiralia</taxon>
        <taxon>Lophotrochozoa</taxon>
        <taxon>Mollusca</taxon>
        <taxon>Bivalvia</taxon>
        <taxon>Autobranchia</taxon>
        <taxon>Pteriomorphia</taxon>
        <taxon>Mytilida</taxon>
        <taxon>Mytiloidea</taxon>
        <taxon>Mytilidae</taxon>
        <taxon>Mytilinae</taxon>
        <taxon>Mytilus</taxon>
    </lineage>
</organism>
<evidence type="ECO:0000313" key="4">
    <source>
        <dbReference type="EMBL" id="CAC5414690.1"/>
    </source>
</evidence>
<evidence type="ECO:0000259" key="3">
    <source>
        <dbReference type="SMART" id="SM00072"/>
    </source>
</evidence>
<dbReference type="PRINTS" id="PR01626">
    <property type="entry name" value="LCACHANNELB"/>
</dbReference>
<gene>
    <name evidence="4" type="ORF">MCOR_47444</name>
</gene>
<dbReference type="InterPro" id="IPR008145">
    <property type="entry name" value="GK/Ca_channel_bsu"/>
</dbReference>
<accession>A0A6J8E2L2</accession>
<dbReference type="SUPFAM" id="SSF52540">
    <property type="entry name" value="P-loop containing nucleoside triphosphate hydrolases"/>
    <property type="match status" value="1"/>
</dbReference>
<dbReference type="Gene3D" id="2.30.30.40">
    <property type="entry name" value="SH3 Domains"/>
    <property type="match status" value="1"/>
</dbReference>
<protein>
    <submittedName>
        <fullName evidence="4">CACNB2</fullName>
    </submittedName>
</protein>